<dbReference type="InterPro" id="IPR006148">
    <property type="entry name" value="Glc/Gal-6P_isomerase"/>
</dbReference>
<protein>
    <submittedName>
        <fullName evidence="3">Glucosamine-6-phosphate deaminase</fullName>
    </submittedName>
</protein>
<dbReference type="PANTHER" id="PTHR11280:SF5">
    <property type="entry name" value="GLUCOSAMINE-6-PHOSPHATE ISOMERASE"/>
    <property type="match status" value="1"/>
</dbReference>
<feature type="domain" description="Glucosamine/galactosamine-6-phosphate isomerase" evidence="2">
    <location>
        <begin position="10"/>
        <end position="229"/>
    </location>
</feature>
<gene>
    <name evidence="3" type="ORF">EGI31_02480</name>
</gene>
<evidence type="ECO:0000313" key="3">
    <source>
        <dbReference type="EMBL" id="MCP9761805.1"/>
    </source>
</evidence>
<dbReference type="SUPFAM" id="SSF100950">
    <property type="entry name" value="NagB/RpiA/CoA transferase-like"/>
    <property type="match status" value="1"/>
</dbReference>
<dbReference type="Gene3D" id="3.40.50.1360">
    <property type="match status" value="1"/>
</dbReference>
<keyword evidence="1" id="KW-0378">Hydrolase</keyword>
<dbReference type="GO" id="GO:0006046">
    <property type="term" value="P:N-acetylglucosamine catabolic process"/>
    <property type="evidence" value="ECO:0007669"/>
    <property type="project" value="TreeGrafter"/>
</dbReference>
<organism evidence="3 4">
    <name type="scientific">Lacihabitans soyangensis</name>
    <dbReference type="NCBI Taxonomy" id="869394"/>
    <lineage>
        <taxon>Bacteria</taxon>
        <taxon>Pseudomonadati</taxon>
        <taxon>Bacteroidota</taxon>
        <taxon>Cytophagia</taxon>
        <taxon>Cytophagales</taxon>
        <taxon>Leadbetterellaceae</taxon>
        <taxon>Lacihabitans</taxon>
    </lineage>
</organism>
<dbReference type="RefSeq" id="WP_255035547.1">
    <property type="nucleotide sequence ID" value="NZ_RJUF01000003.1"/>
</dbReference>
<dbReference type="Pfam" id="PF01182">
    <property type="entry name" value="Glucosamine_iso"/>
    <property type="match status" value="1"/>
</dbReference>
<proteinExistence type="predicted"/>
<dbReference type="InterPro" id="IPR018321">
    <property type="entry name" value="Glucosamine6P_isomerase_CS"/>
</dbReference>
<dbReference type="GO" id="GO:0019262">
    <property type="term" value="P:N-acetylneuraminate catabolic process"/>
    <property type="evidence" value="ECO:0007669"/>
    <property type="project" value="TreeGrafter"/>
</dbReference>
<evidence type="ECO:0000313" key="4">
    <source>
        <dbReference type="Proteomes" id="UP001204144"/>
    </source>
</evidence>
<comment type="caution">
    <text evidence="3">The sequence shown here is derived from an EMBL/GenBank/DDBJ whole genome shotgun (WGS) entry which is preliminary data.</text>
</comment>
<evidence type="ECO:0000259" key="2">
    <source>
        <dbReference type="Pfam" id="PF01182"/>
    </source>
</evidence>
<dbReference type="CDD" id="cd01399">
    <property type="entry name" value="GlcN6P_deaminase"/>
    <property type="match status" value="1"/>
</dbReference>
<keyword evidence="4" id="KW-1185">Reference proteome</keyword>
<reference evidence="3 4" key="1">
    <citation type="submission" date="2018-11" db="EMBL/GenBank/DDBJ databases">
        <title>Novel bacteria species description.</title>
        <authorList>
            <person name="Han J.-H."/>
        </authorList>
    </citation>
    <scope>NUCLEOTIDE SEQUENCE [LARGE SCALE GENOMIC DNA]</scope>
    <source>
        <strain evidence="3 4">KCTC23259</strain>
    </source>
</reference>
<accession>A0AAE3H2S4</accession>
<dbReference type="Proteomes" id="UP001204144">
    <property type="component" value="Unassembled WGS sequence"/>
</dbReference>
<dbReference type="PANTHER" id="PTHR11280">
    <property type="entry name" value="GLUCOSAMINE-6-PHOSPHATE ISOMERASE"/>
    <property type="match status" value="1"/>
</dbReference>
<sequence>MKIEIFENHESLSDAVANHILDLVRKKPNATLVLTSGNTPILAYQKITELAKTEDFVHTFIIGLDEWVGISGESEGSCRYIVEQNLLKPLNIPESNYTFFDSMTDDLESECKRVDDLIFVRGGLDFILVGLGTNGHLGLNEPGSSFDAYCQVTDLEEITATVGQKYFNSATPLTKGITVGIKHLLEAKEAMVMANGGSKAEIIKRMISEEINEKLPATVLRKHVEGLLWIDKAAAADL</sequence>
<dbReference type="GO" id="GO:0004342">
    <property type="term" value="F:glucosamine-6-phosphate deaminase activity"/>
    <property type="evidence" value="ECO:0007669"/>
    <property type="project" value="InterPro"/>
</dbReference>
<dbReference type="GO" id="GO:0005975">
    <property type="term" value="P:carbohydrate metabolic process"/>
    <property type="evidence" value="ECO:0007669"/>
    <property type="project" value="InterPro"/>
</dbReference>
<name>A0AAE3H2S4_9BACT</name>
<dbReference type="InterPro" id="IPR004547">
    <property type="entry name" value="Glucosamine6P_isomerase"/>
</dbReference>
<dbReference type="PROSITE" id="PS01161">
    <property type="entry name" value="GLC_GALNAC_ISOMERASE"/>
    <property type="match status" value="1"/>
</dbReference>
<dbReference type="InterPro" id="IPR037171">
    <property type="entry name" value="NagB/RpiA_transferase-like"/>
</dbReference>
<dbReference type="EMBL" id="RJUF01000003">
    <property type="protein sequence ID" value="MCP9761805.1"/>
    <property type="molecule type" value="Genomic_DNA"/>
</dbReference>
<dbReference type="GO" id="GO:0006043">
    <property type="term" value="P:glucosamine catabolic process"/>
    <property type="evidence" value="ECO:0007669"/>
    <property type="project" value="TreeGrafter"/>
</dbReference>
<evidence type="ECO:0000256" key="1">
    <source>
        <dbReference type="ARBA" id="ARBA00022801"/>
    </source>
</evidence>
<dbReference type="AlphaFoldDB" id="A0AAE3H2S4"/>
<dbReference type="GO" id="GO:0005737">
    <property type="term" value="C:cytoplasm"/>
    <property type="evidence" value="ECO:0007669"/>
    <property type="project" value="TreeGrafter"/>
</dbReference>
<dbReference type="GO" id="GO:0042802">
    <property type="term" value="F:identical protein binding"/>
    <property type="evidence" value="ECO:0007669"/>
    <property type="project" value="TreeGrafter"/>
</dbReference>